<keyword evidence="5" id="KW-1133">Transmembrane helix</keyword>
<gene>
    <name evidence="7" type="ORF">IZO911_LOCUS20769</name>
</gene>
<dbReference type="SUPFAM" id="SSF56399">
    <property type="entry name" value="ADP-ribosylation"/>
    <property type="match status" value="1"/>
</dbReference>
<comment type="caution">
    <text evidence="7">The sequence shown here is derived from an EMBL/GenBank/DDBJ whole genome shotgun (WGS) entry which is preliminary data.</text>
</comment>
<proteinExistence type="predicted"/>
<accession>A0A814KZL6</accession>
<evidence type="ECO:0000256" key="1">
    <source>
        <dbReference type="ARBA" id="ARBA00022630"/>
    </source>
</evidence>
<keyword evidence="4" id="KW-0503">Monooxygenase</keyword>
<evidence type="ECO:0000256" key="2">
    <source>
        <dbReference type="ARBA" id="ARBA00022827"/>
    </source>
</evidence>
<evidence type="ECO:0000256" key="4">
    <source>
        <dbReference type="ARBA" id="ARBA00023033"/>
    </source>
</evidence>
<dbReference type="Gene3D" id="3.50.50.60">
    <property type="entry name" value="FAD/NAD(P)-binding domain"/>
    <property type="match status" value="1"/>
</dbReference>
<sequence>MSSTKLERVIIVGGGLGGLATALSFYYIFPRHNLKAPSITVYERDTIKSNRLNEGYTLQLRDDPNNGGIQALKTIDDQLYRDIKQMAAPTGNKNMGMKIGFGINCDINPTIKFIRDTEHEMFRVARYSLRNRLVDEVKRSSSVIDLQWNSHVIKADYDKITNKVIVELQDGRRDECDLLIGLLPNDLPSKNRSLIPDLVEKAAHGIIEEGTKINKKYEALELALRLREQKDRGIEEVWKCCAYLYTLESFLYEKLHEVMVSVGDKNKEQLWRSKLGTVGPFCLLLWDDPIHRKLTTGKTLYRAAELQLDEINEYKGMVEDRKNYGSFQAYISCSRNRAKVEKLGNTLIIMKVLIAFTANLSPLSQYPNEEEELIIPGVCFRVTSVKSVGVGDKKKHVIELQLRQRFTVGDITEISKISGDAYVHRNAVNIMGTYIDNDYADTPAHDNRHHNAHVSIRVDRRRIIQAAIMYDRDGYVIDKKKSEQRQNVLGVPNT</sequence>
<dbReference type="GO" id="GO:0004497">
    <property type="term" value="F:monooxygenase activity"/>
    <property type="evidence" value="ECO:0007669"/>
    <property type="project" value="UniProtKB-KW"/>
</dbReference>
<keyword evidence="3" id="KW-0560">Oxidoreductase</keyword>
<evidence type="ECO:0000313" key="7">
    <source>
        <dbReference type="EMBL" id="CAF1059024.1"/>
    </source>
</evidence>
<evidence type="ECO:0000313" key="8">
    <source>
        <dbReference type="Proteomes" id="UP000663860"/>
    </source>
</evidence>
<evidence type="ECO:0000259" key="6">
    <source>
        <dbReference type="Pfam" id="PF03496"/>
    </source>
</evidence>
<dbReference type="GO" id="GO:0005576">
    <property type="term" value="C:extracellular region"/>
    <property type="evidence" value="ECO:0007669"/>
    <property type="project" value="InterPro"/>
</dbReference>
<keyword evidence="2" id="KW-0274">FAD</keyword>
<dbReference type="InterPro" id="IPR036188">
    <property type="entry name" value="FAD/NAD-bd_sf"/>
</dbReference>
<dbReference type="Gene3D" id="3.90.176.10">
    <property type="entry name" value="Toxin ADP-ribosyltransferase, Chain A, domain 1"/>
    <property type="match status" value="1"/>
</dbReference>
<evidence type="ECO:0000256" key="3">
    <source>
        <dbReference type="ARBA" id="ARBA00023002"/>
    </source>
</evidence>
<dbReference type="AlphaFoldDB" id="A0A814KZL6"/>
<dbReference type="SUPFAM" id="SSF51905">
    <property type="entry name" value="FAD/NAD(P)-binding domain"/>
    <property type="match status" value="1"/>
</dbReference>
<dbReference type="Proteomes" id="UP000663860">
    <property type="component" value="Unassembled WGS sequence"/>
</dbReference>
<dbReference type="InterPro" id="IPR003540">
    <property type="entry name" value="ADP-ribosyltransferase"/>
</dbReference>
<dbReference type="Pfam" id="PF03496">
    <property type="entry name" value="ADPrib_exo_Tox"/>
    <property type="match status" value="1"/>
</dbReference>
<feature type="transmembrane region" description="Helical" evidence="5">
    <location>
        <begin position="9"/>
        <end position="29"/>
    </location>
</feature>
<organism evidence="7 8">
    <name type="scientific">Adineta steineri</name>
    <dbReference type="NCBI Taxonomy" id="433720"/>
    <lineage>
        <taxon>Eukaryota</taxon>
        <taxon>Metazoa</taxon>
        <taxon>Spiralia</taxon>
        <taxon>Gnathifera</taxon>
        <taxon>Rotifera</taxon>
        <taxon>Eurotatoria</taxon>
        <taxon>Bdelloidea</taxon>
        <taxon>Adinetida</taxon>
        <taxon>Adinetidae</taxon>
        <taxon>Adineta</taxon>
    </lineage>
</organism>
<protein>
    <recommendedName>
        <fullName evidence="6">ADP ribosyltransferase domain-containing protein</fullName>
    </recommendedName>
</protein>
<name>A0A814KZL6_9BILA</name>
<reference evidence="7" key="1">
    <citation type="submission" date="2021-02" db="EMBL/GenBank/DDBJ databases">
        <authorList>
            <person name="Nowell W R."/>
        </authorList>
    </citation>
    <scope>NUCLEOTIDE SEQUENCE</scope>
</reference>
<dbReference type="EMBL" id="CAJNOE010000218">
    <property type="protein sequence ID" value="CAF1059024.1"/>
    <property type="molecule type" value="Genomic_DNA"/>
</dbReference>
<dbReference type="PANTHER" id="PTHR47178">
    <property type="entry name" value="MONOOXYGENASE, FAD-BINDING"/>
    <property type="match status" value="1"/>
</dbReference>
<evidence type="ECO:0000256" key="5">
    <source>
        <dbReference type="SAM" id="Phobius"/>
    </source>
</evidence>
<dbReference type="PANTHER" id="PTHR47178:SF5">
    <property type="entry name" value="FAD-BINDING DOMAIN-CONTAINING PROTEIN"/>
    <property type="match status" value="1"/>
</dbReference>
<keyword evidence="5" id="KW-0812">Transmembrane</keyword>
<feature type="domain" description="ADP ribosyltransferase" evidence="6">
    <location>
        <begin position="307"/>
        <end position="401"/>
    </location>
</feature>
<keyword evidence="5" id="KW-0472">Membrane</keyword>
<keyword evidence="1" id="KW-0285">Flavoprotein</keyword>